<accession>A0ABS2PFU4</accession>
<evidence type="ECO:0000313" key="2">
    <source>
        <dbReference type="Proteomes" id="UP000741863"/>
    </source>
</evidence>
<dbReference type="EMBL" id="JAFBEC010000010">
    <property type="protein sequence ID" value="MBM7634199.1"/>
    <property type="molecule type" value="Genomic_DNA"/>
</dbReference>
<proteinExistence type="predicted"/>
<dbReference type="Proteomes" id="UP000741863">
    <property type="component" value="Unassembled WGS sequence"/>
</dbReference>
<protein>
    <submittedName>
        <fullName evidence="1">Uncharacterized protein</fullName>
    </submittedName>
</protein>
<gene>
    <name evidence="1" type="ORF">JOD17_003301</name>
</gene>
<reference evidence="1 2" key="1">
    <citation type="submission" date="2021-01" db="EMBL/GenBank/DDBJ databases">
        <title>Genomic Encyclopedia of Type Strains, Phase IV (KMG-IV): sequencing the most valuable type-strain genomes for metagenomic binning, comparative biology and taxonomic classification.</title>
        <authorList>
            <person name="Goeker M."/>
        </authorList>
    </citation>
    <scope>NUCLEOTIDE SEQUENCE [LARGE SCALE GENOMIC DNA]</scope>
    <source>
        <strain evidence="1 2">DSM 25540</strain>
    </source>
</reference>
<name>A0ABS2PFU4_9BACL</name>
<sequence>MNVQSIKFSLFENFPYIGRQGLKLDEEDGKIAIRWRDYPTPARIRAVVGDNIILHHRKSTEFKMQLKRTLAYSESEDVALHTMYLAFEQHRQTENKLKQEITRFFEASIFIEYKRISKDLEILKSTLIERLRKSGNHYLQSGDYYVQDFHNRDYERSNLALVQDLRELRLTNEALLFDDLAYHAVTGRDLSHLYCYTPHLGVHPRRLVKARLDNYYQSFDHISRTETLIDTYVKLSKKKVLIQEQYDGFRIKILRLMEEQGFKKITTDYAMLRINPGKAKIDIEGLIQEEGFDRIKVFLSASQSSLNKLILHEQLNPKNVQRYVLNKKDSKINDVIVYHSENQRDYY</sequence>
<dbReference type="RefSeq" id="WP_204698979.1">
    <property type="nucleotide sequence ID" value="NZ_JAFBEC010000010.1"/>
</dbReference>
<evidence type="ECO:0000313" key="1">
    <source>
        <dbReference type="EMBL" id="MBM7634199.1"/>
    </source>
</evidence>
<comment type="caution">
    <text evidence="1">The sequence shown here is derived from an EMBL/GenBank/DDBJ whole genome shotgun (WGS) entry which is preliminary data.</text>
</comment>
<organism evidence="1 2">
    <name type="scientific">Geomicrobium sediminis</name>
    <dbReference type="NCBI Taxonomy" id="1347788"/>
    <lineage>
        <taxon>Bacteria</taxon>
        <taxon>Bacillati</taxon>
        <taxon>Bacillota</taxon>
        <taxon>Bacilli</taxon>
        <taxon>Bacillales</taxon>
        <taxon>Geomicrobium</taxon>
    </lineage>
</organism>
<keyword evidence="2" id="KW-1185">Reference proteome</keyword>